<evidence type="ECO:0000313" key="1">
    <source>
        <dbReference type="EMBL" id="THC98202.1"/>
    </source>
</evidence>
<proteinExistence type="predicted"/>
<sequence length="63" mass="7323">MFQKAMENPPNSKGWLDYIWCAFAHILHPGSFFKIDEVLRHRHYALRKRFAFGLTKGLNAASS</sequence>
<organism evidence="1 2">
    <name type="scientific">Aspergillus tanneri</name>
    <dbReference type="NCBI Taxonomy" id="1220188"/>
    <lineage>
        <taxon>Eukaryota</taxon>
        <taxon>Fungi</taxon>
        <taxon>Dikarya</taxon>
        <taxon>Ascomycota</taxon>
        <taxon>Pezizomycotina</taxon>
        <taxon>Eurotiomycetes</taxon>
        <taxon>Eurotiomycetidae</taxon>
        <taxon>Eurotiales</taxon>
        <taxon>Aspergillaceae</taxon>
        <taxon>Aspergillus</taxon>
        <taxon>Aspergillus subgen. Circumdati</taxon>
    </lineage>
</organism>
<keyword evidence="2" id="KW-1185">Reference proteome</keyword>
<dbReference type="EMBL" id="SOSA01000050">
    <property type="protein sequence ID" value="THC98202.1"/>
    <property type="molecule type" value="Genomic_DNA"/>
</dbReference>
<evidence type="ECO:0000313" key="2">
    <source>
        <dbReference type="Proteomes" id="UP000308092"/>
    </source>
</evidence>
<dbReference type="VEuPathDB" id="FungiDB:EYZ11_002284"/>
<gene>
    <name evidence="1" type="ORF">EYZ11_002284</name>
</gene>
<protein>
    <submittedName>
        <fullName evidence="1">Uncharacterized protein</fullName>
    </submittedName>
</protein>
<comment type="caution">
    <text evidence="1">The sequence shown here is derived from an EMBL/GenBank/DDBJ whole genome shotgun (WGS) entry which is preliminary data.</text>
</comment>
<name>A0A4S3JR65_9EURO</name>
<dbReference type="AlphaFoldDB" id="A0A4S3JR65"/>
<accession>A0A4S3JR65</accession>
<reference evidence="1 2" key="1">
    <citation type="submission" date="2019-03" db="EMBL/GenBank/DDBJ databases">
        <title>The genome sequence of a newly discovered highly antifungal drug resistant Aspergillus species, Aspergillus tanneri NIH 1004.</title>
        <authorList>
            <person name="Mounaud S."/>
            <person name="Singh I."/>
            <person name="Joardar V."/>
            <person name="Pakala S."/>
            <person name="Pakala S."/>
            <person name="Venepally P."/>
            <person name="Hoover J."/>
            <person name="Nierman W."/>
            <person name="Chung J."/>
            <person name="Losada L."/>
        </authorList>
    </citation>
    <scope>NUCLEOTIDE SEQUENCE [LARGE SCALE GENOMIC DNA]</scope>
    <source>
        <strain evidence="1 2">NIH1004</strain>
    </source>
</reference>
<dbReference type="Proteomes" id="UP000308092">
    <property type="component" value="Unassembled WGS sequence"/>
</dbReference>